<gene>
    <name evidence="2" type="ORF">VE01_03982</name>
</gene>
<proteinExistence type="predicted"/>
<dbReference type="GeneID" id="28837368"/>
<dbReference type="Proteomes" id="UP000091956">
    <property type="component" value="Unassembled WGS sequence"/>
</dbReference>
<keyword evidence="3" id="KW-1185">Reference proteome</keyword>
<dbReference type="STRING" id="342668.A0A1B8GQ37"/>
<feature type="compositionally biased region" description="Low complexity" evidence="1">
    <location>
        <begin position="125"/>
        <end position="139"/>
    </location>
</feature>
<feature type="region of interest" description="Disordered" evidence="1">
    <location>
        <begin position="119"/>
        <end position="142"/>
    </location>
</feature>
<feature type="region of interest" description="Disordered" evidence="1">
    <location>
        <begin position="499"/>
        <end position="520"/>
    </location>
</feature>
<dbReference type="EMBL" id="KV460219">
    <property type="protein sequence ID" value="OBT97956.1"/>
    <property type="molecule type" value="Genomic_DNA"/>
</dbReference>
<accession>A0A1B8GQ37</accession>
<name>A0A1B8GQ37_9PEZI</name>
<reference evidence="2 3" key="1">
    <citation type="submission" date="2016-03" db="EMBL/GenBank/DDBJ databases">
        <title>Comparative genomics of Pseudogymnoascus destructans, the fungus causing white-nose syndrome of bats.</title>
        <authorList>
            <person name="Palmer J.M."/>
            <person name="Drees K.P."/>
            <person name="Foster J.T."/>
            <person name="Lindner D.L."/>
        </authorList>
    </citation>
    <scope>NUCLEOTIDE SEQUENCE [LARGE SCALE GENOMIC DNA]</scope>
    <source>
        <strain evidence="2 3">UAMH 10579</strain>
    </source>
</reference>
<evidence type="ECO:0000256" key="1">
    <source>
        <dbReference type="SAM" id="MobiDB-lite"/>
    </source>
</evidence>
<organism evidence="2 3">
    <name type="scientific">Pseudogymnoascus verrucosus</name>
    <dbReference type="NCBI Taxonomy" id="342668"/>
    <lineage>
        <taxon>Eukaryota</taxon>
        <taxon>Fungi</taxon>
        <taxon>Dikarya</taxon>
        <taxon>Ascomycota</taxon>
        <taxon>Pezizomycotina</taxon>
        <taxon>Leotiomycetes</taxon>
        <taxon>Thelebolales</taxon>
        <taxon>Thelebolaceae</taxon>
        <taxon>Pseudogymnoascus</taxon>
    </lineage>
</organism>
<feature type="compositionally biased region" description="Pro residues" evidence="1">
    <location>
        <begin position="508"/>
        <end position="520"/>
    </location>
</feature>
<protein>
    <recommendedName>
        <fullName evidence="4">RRM domain-containing protein</fullName>
    </recommendedName>
</protein>
<dbReference type="AlphaFoldDB" id="A0A1B8GQ37"/>
<evidence type="ECO:0008006" key="4">
    <source>
        <dbReference type="Google" id="ProtNLM"/>
    </source>
</evidence>
<reference evidence="3" key="2">
    <citation type="journal article" date="2018" name="Nat. Commun.">
        <title>Extreme sensitivity to ultraviolet light in the fungal pathogen causing white-nose syndrome of bats.</title>
        <authorList>
            <person name="Palmer J.M."/>
            <person name="Drees K.P."/>
            <person name="Foster J.T."/>
            <person name="Lindner D.L."/>
        </authorList>
    </citation>
    <scope>NUCLEOTIDE SEQUENCE [LARGE SCALE GENOMIC DNA]</scope>
    <source>
        <strain evidence="3">UAMH 10579</strain>
    </source>
</reference>
<evidence type="ECO:0000313" key="3">
    <source>
        <dbReference type="Proteomes" id="UP000091956"/>
    </source>
</evidence>
<sequence>MARNAAGALVYRADGQTEVAAEEIEQYARLLRGGYYPSHEHPWETVPVPERHAWGRPPAPQRPPGLGAATSENAALWYLIPEAEQFWPAEFRQFDRRYAGALITPPVIIITSAGGPIRRPTGQVAGQAASPSPAASGSQTGRTSRGAFVQLAGFFTVDQLRSSVVIFPPRNMEGESTAQQGLSLAGGGSTLPPVAPRGSVFHRPQLSASAPAFIPRTAAPEFFPRAATLAAQPATSVTVTTFPSSTAVATSNPVPIVNLPPPSASVASKPAATPNCPSEDSRMVVLSGIPGWVSVANMADSVSSGHYGALFAIQFGADYGKLCARIIFRDAAKMDINPGATPGAKGYFDALTAAKSQPWADRSRALWPFPPGCAVDVRLENFAANAFILGMRPSLGEDGKRIQAVSRRLSLVGLEQLFSSFGEKEMRNAVVGGGFVRASSIERVCIYNSGNATIVFADVPSAVQALKRFETYNTSVNDALKIKASHSKDPCEVVVQYTPNDSFAPQPTAYPPPRPRPGPK</sequence>
<dbReference type="RefSeq" id="XP_018131689.1">
    <property type="nucleotide sequence ID" value="XM_018273461.1"/>
</dbReference>
<dbReference type="OrthoDB" id="77405at2759"/>
<evidence type="ECO:0000313" key="2">
    <source>
        <dbReference type="EMBL" id="OBT97956.1"/>
    </source>
</evidence>